<accession>A0A7C8Z0I8</accession>
<reference evidence="1" key="1">
    <citation type="journal article" date="2013" name="J. Plant Res.">
        <title>Effect of fungi and light on seed germination of three Opuntia species from semiarid lands of central Mexico.</title>
        <authorList>
            <person name="Delgado-Sanchez P."/>
            <person name="Jimenez-Bremont J.F."/>
            <person name="Guerrero-Gonzalez Mde L."/>
            <person name="Flores J."/>
        </authorList>
    </citation>
    <scope>NUCLEOTIDE SEQUENCE</scope>
    <source>
        <tissue evidence="1">Cladode</tissue>
    </source>
</reference>
<dbReference type="EMBL" id="GISG01074238">
    <property type="protein sequence ID" value="MBA4630593.1"/>
    <property type="molecule type" value="Transcribed_RNA"/>
</dbReference>
<sequence length="101" mass="11355">MMTCLYMSCCSRLLSLAELTNQEGIHGSCSIFVWLVSTALTRIIERFVYLEKCAPLKHILIMVIGVESGGLICDLSHRTKSSLFFFLQDQTKPDACYDDPS</sequence>
<name>A0A7C8Z0I8_OPUST</name>
<organism evidence="1">
    <name type="scientific">Opuntia streptacantha</name>
    <name type="common">Prickly pear cactus</name>
    <name type="synonym">Opuntia cardona</name>
    <dbReference type="NCBI Taxonomy" id="393608"/>
    <lineage>
        <taxon>Eukaryota</taxon>
        <taxon>Viridiplantae</taxon>
        <taxon>Streptophyta</taxon>
        <taxon>Embryophyta</taxon>
        <taxon>Tracheophyta</taxon>
        <taxon>Spermatophyta</taxon>
        <taxon>Magnoliopsida</taxon>
        <taxon>eudicotyledons</taxon>
        <taxon>Gunneridae</taxon>
        <taxon>Pentapetalae</taxon>
        <taxon>Caryophyllales</taxon>
        <taxon>Cactineae</taxon>
        <taxon>Cactaceae</taxon>
        <taxon>Opuntioideae</taxon>
        <taxon>Opuntia</taxon>
    </lineage>
</organism>
<evidence type="ECO:0000313" key="1">
    <source>
        <dbReference type="EMBL" id="MBA4630593.1"/>
    </source>
</evidence>
<proteinExistence type="predicted"/>
<protein>
    <submittedName>
        <fullName evidence="1">Uncharacterized protein</fullName>
    </submittedName>
</protein>
<reference evidence="1" key="2">
    <citation type="submission" date="2020-07" db="EMBL/GenBank/DDBJ databases">
        <authorList>
            <person name="Vera ALvarez R."/>
            <person name="Arias-Moreno D.M."/>
            <person name="Jimenez-Jacinto V."/>
            <person name="Jimenez-Bremont J.F."/>
            <person name="Swaminathan K."/>
            <person name="Moose S.P."/>
            <person name="Guerrero-Gonzalez M.L."/>
            <person name="Marino-Ramirez L."/>
            <person name="Landsman D."/>
            <person name="Rodriguez-Kessler M."/>
            <person name="Delgado-Sanchez P."/>
        </authorList>
    </citation>
    <scope>NUCLEOTIDE SEQUENCE</scope>
    <source>
        <tissue evidence="1">Cladode</tissue>
    </source>
</reference>
<dbReference type="AlphaFoldDB" id="A0A7C8Z0I8"/>